<keyword evidence="4 11" id="KW-0808">Transferase</keyword>
<dbReference type="InterPro" id="IPR000101">
    <property type="entry name" value="GGT_peptidase"/>
</dbReference>
<sequence>MNFQKLYNIRFLLGIIASLFYSAQAIADVLTVAPVKPGWSHQEVVQGKKWMVATAHPEASRAAAGILKAGGNAVDAAITAAIMLTLVEPQSSGIGGGAFLLHYDPRKRSLKAYDGRETAPGRANADRFLAENKSPLAFGDAVNHGLSVGVPGLLKVLELAHQKGGRLPWNKLLEPTIALAENGFVISPRLHYLLSTDSFLRQDEEARKYFYNLQGDPLPAGTLLKNPELATVLRQVANQGASFFYSGEIPDVIVKKVTGRSRAGDLSTGDFQRYQAYERTPVCGPYRIWRVCGMPPPSSGGIAVLQILGLLERFPIKTLGVQSAEAIHLYSEASRLAFADRNRYIADPDFSPAPVEKLLSESYLGSRSHLIQPDQVMEIVKPGEFPGVRAGGMDSHPELSGTSHLSIVDSDGQAVSMTSTIESAFGSRIMVKGFLLNNQMTDFSFKPEDENGLIANRVEAGKRPRSSMSPTMVFGPDGRVEAVLGSPGGEKIISYVAKTLLGILDAGLDPLAAIRLPNIGNRGKDTELEAERALDCTARALTRKGHTIQFLEMTSGVQAIVRSGDGWQGAADPRREGKVIGE</sequence>
<evidence type="ECO:0000256" key="4">
    <source>
        <dbReference type="ARBA" id="ARBA00022679"/>
    </source>
</evidence>
<dbReference type="Gene3D" id="1.10.246.130">
    <property type="match status" value="1"/>
</dbReference>
<keyword evidence="11" id="KW-0317">Glutathione biosynthesis</keyword>
<evidence type="ECO:0000256" key="1">
    <source>
        <dbReference type="ARBA" id="ARBA00001049"/>
    </source>
</evidence>
<dbReference type="Pfam" id="PF01019">
    <property type="entry name" value="G_glu_transpept"/>
    <property type="match status" value="1"/>
</dbReference>
<reference evidence="13" key="1">
    <citation type="submission" date="2018-05" db="EMBL/GenBank/DDBJ databases">
        <authorList>
            <person name="Lanie J.A."/>
            <person name="Ng W.-L."/>
            <person name="Kazmierczak K.M."/>
            <person name="Andrzejewski T.M."/>
            <person name="Davidsen T.M."/>
            <person name="Wayne K.J."/>
            <person name="Tettelin H."/>
            <person name="Glass J.I."/>
            <person name="Rusch D."/>
            <person name="Podicherti R."/>
            <person name="Tsui H.-C.T."/>
            <person name="Winkler M.E."/>
        </authorList>
    </citation>
    <scope>NUCLEOTIDE SEQUENCE</scope>
    <source>
        <strain evidence="13">KNB</strain>
    </source>
</reference>
<comment type="catalytic activity">
    <reaction evidence="1 11">
        <text>an S-substituted glutathione + H2O = an S-substituted L-cysteinylglycine + L-glutamate</text>
        <dbReference type="Rhea" id="RHEA:59468"/>
        <dbReference type="ChEBI" id="CHEBI:15377"/>
        <dbReference type="ChEBI" id="CHEBI:29985"/>
        <dbReference type="ChEBI" id="CHEBI:90779"/>
        <dbReference type="ChEBI" id="CHEBI:143103"/>
        <dbReference type="EC" id="3.4.19.13"/>
    </reaction>
</comment>
<dbReference type="InterPro" id="IPR051792">
    <property type="entry name" value="GGT_bact"/>
</dbReference>
<feature type="binding site" evidence="10">
    <location>
        <position position="442"/>
    </location>
    <ligand>
        <name>L-glutamate</name>
        <dbReference type="ChEBI" id="CHEBI:29985"/>
    </ligand>
</feature>
<comment type="catalytic activity">
    <reaction evidence="2 11">
        <text>glutathione + H2O = L-cysteinylglycine + L-glutamate</text>
        <dbReference type="Rhea" id="RHEA:28807"/>
        <dbReference type="ChEBI" id="CHEBI:15377"/>
        <dbReference type="ChEBI" id="CHEBI:29985"/>
        <dbReference type="ChEBI" id="CHEBI:57925"/>
        <dbReference type="ChEBI" id="CHEBI:61694"/>
        <dbReference type="EC" id="3.4.19.13"/>
    </reaction>
</comment>
<dbReference type="GO" id="GO:0103068">
    <property type="term" value="F:leukotriene C4 gamma-glutamyl transferase activity"/>
    <property type="evidence" value="ECO:0007669"/>
    <property type="project" value="UniProtKB-EC"/>
</dbReference>
<evidence type="ECO:0000256" key="2">
    <source>
        <dbReference type="ARBA" id="ARBA00001089"/>
    </source>
</evidence>
<evidence type="ECO:0000256" key="5">
    <source>
        <dbReference type="ARBA" id="ARBA00022801"/>
    </source>
</evidence>
<accession>A0A2X0QXK9</accession>
<dbReference type="InterPro" id="IPR043138">
    <property type="entry name" value="GGT_lsub"/>
</dbReference>
<evidence type="ECO:0000313" key="13">
    <source>
        <dbReference type="EMBL" id="SPS06440.1"/>
    </source>
</evidence>
<evidence type="ECO:0000256" key="3">
    <source>
        <dbReference type="ARBA" id="ARBA00009381"/>
    </source>
</evidence>
<feature type="chain" id="PRO_5016071639" description="Glutathione hydrolase proenzyme" evidence="12">
    <location>
        <begin position="28"/>
        <end position="582"/>
    </location>
</feature>
<keyword evidence="12" id="KW-0732">Signal</keyword>
<keyword evidence="6 11" id="KW-0865">Zymogen</keyword>
<evidence type="ECO:0000256" key="6">
    <source>
        <dbReference type="ARBA" id="ARBA00023145"/>
    </source>
</evidence>
<dbReference type="AlphaFoldDB" id="A0A2X0QXK9"/>
<dbReference type="GO" id="GO:0006750">
    <property type="term" value="P:glutathione biosynthetic process"/>
    <property type="evidence" value="ECO:0007669"/>
    <property type="project" value="UniProtKB-KW"/>
</dbReference>
<proteinExistence type="inferred from homology"/>
<keyword evidence="5 11" id="KW-0378">Hydrolase</keyword>
<organism evidence="13">
    <name type="scientific">Candidatus Nitrotoga fabula</name>
    <dbReference type="NCBI Taxonomy" id="2182327"/>
    <lineage>
        <taxon>Bacteria</taxon>
        <taxon>Pseudomonadati</taxon>
        <taxon>Pseudomonadota</taxon>
        <taxon>Betaproteobacteria</taxon>
        <taxon>Nitrosomonadales</taxon>
        <taxon>Gallionellaceae</taxon>
        <taxon>Candidatus Nitrotoga</taxon>
    </lineage>
</organism>
<comment type="PTM">
    <text evidence="11">Cleaved by autocatalysis into a large and a small subunit.</text>
</comment>
<evidence type="ECO:0000256" key="8">
    <source>
        <dbReference type="ARBA" id="ARBA00047417"/>
    </source>
</evidence>
<feature type="binding site" evidence="10">
    <location>
        <begin position="466"/>
        <end position="467"/>
    </location>
    <ligand>
        <name>L-glutamate</name>
        <dbReference type="ChEBI" id="CHEBI:29985"/>
    </ligand>
</feature>
<dbReference type="PANTHER" id="PTHR43199">
    <property type="entry name" value="GLUTATHIONE HYDROLASE"/>
    <property type="match status" value="1"/>
</dbReference>
<dbReference type="EMBL" id="LS423452">
    <property type="protein sequence ID" value="SPS06440.1"/>
    <property type="molecule type" value="Genomic_DNA"/>
</dbReference>
<protein>
    <recommendedName>
        <fullName evidence="11">Glutathione hydrolase proenzyme</fullName>
        <ecNumber evidence="11">2.3.2.2</ecNumber>
        <ecNumber evidence="11">3.4.19.13</ecNumber>
    </recommendedName>
    <component>
        <recommendedName>
            <fullName evidence="11">Glutathione hydrolase large chain</fullName>
        </recommendedName>
    </component>
    <component>
        <recommendedName>
            <fullName evidence="11">Glutathione hydrolase small chain</fullName>
        </recommendedName>
    </component>
</protein>
<evidence type="ECO:0000256" key="11">
    <source>
        <dbReference type="RuleBase" id="RU368036"/>
    </source>
</evidence>
<evidence type="ECO:0000256" key="7">
    <source>
        <dbReference type="ARBA" id="ARBA00023315"/>
    </source>
</evidence>
<comment type="pathway">
    <text evidence="11">Sulfur metabolism; glutathione metabolism.</text>
</comment>
<feature type="signal peptide" evidence="12">
    <location>
        <begin position="1"/>
        <end position="27"/>
    </location>
</feature>
<dbReference type="EC" id="3.4.19.13" evidence="11"/>
<name>A0A2X0QXK9_9PROT</name>
<comment type="subunit">
    <text evidence="11">This enzyme consists of two polypeptide chains, which are synthesized in precursor form from a single polypeptide.</text>
</comment>
<dbReference type="SUPFAM" id="SSF56235">
    <property type="entry name" value="N-terminal nucleophile aminohydrolases (Ntn hydrolases)"/>
    <property type="match status" value="1"/>
</dbReference>
<feature type="binding site" evidence="10">
    <location>
        <position position="489"/>
    </location>
    <ligand>
        <name>L-glutamate</name>
        <dbReference type="ChEBI" id="CHEBI:29985"/>
    </ligand>
</feature>
<feature type="active site" description="Nucleophile" evidence="9">
    <location>
        <position position="402"/>
    </location>
</feature>
<comment type="catalytic activity">
    <reaction evidence="8 11">
        <text>an N-terminal (5-L-glutamyl)-[peptide] + an alpha-amino acid = 5-L-glutamyl amino acid + an N-terminal L-alpha-aminoacyl-[peptide]</text>
        <dbReference type="Rhea" id="RHEA:23904"/>
        <dbReference type="Rhea" id="RHEA-COMP:9780"/>
        <dbReference type="Rhea" id="RHEA-COMP:9795"/>
        <dbReference type="ChEBI" id="CHEBI:77644"/>
        <dbReference type="ChEBI" id="CHEBI:78597"/>
        <dbReference type="ChEBI" id="CHEBI:78599"/>
        <dbReference type="ChEBI" id="CHEBI:78608"/>
        <dbReference type="EC" id="2.3.2.2"/>
    </reaction>
</comment>
<comment type="similarity">
    <text evidence="3 11">Belongs to the gamma-glutamyltransferase family.</text>
</comment>
<dbReference type="PANTHER" id="PTHR43199:SF1">
    <property type="entry name" value="GLUTATHIONE HYDROLASE PROENZYME"/>
    <property type="match status" value="1"/>
</dbReference>
<gene>
    <name evidence="13" type="ORF">NITFAB_2033</name>
</gene>
<dbReference type="UniPathway" id="UPA00204"/>
<feature type="binding site" evidence="10">
    <location>
        <position position="116"/>
    </location>
    <ligand>
        <name>L-glutamate</name>
        <dbReference type="ChEBI" id="CHEBI:29985"/>
    </ligand>
</feature>
<dbReference type="EC" id="2.3.2.2" evidence="11"/>
<dbReference type="InterPro" id="IPR043137">
    <property type="entry name" value="GGT_ssub_C"/>
</dbReference>
<evidence type="ECO:0000256" key="9">
    <source>
        <dbReference type="PIRSR" id="PIRSR600101-1"/>
    </source>
</evidence>
<dbReference type="InterPro" id="IPR029055">
    <property type="entry name" value="Ntn_hydrolases_N"/>
</dbReference>
<dbReference type="GO" id="GO:0036374">
    <property type="term" value="F:glutathione hydrolase activity"/>
    <property type="evidence" value="ECO:0007669"/>
    <property type="project" value="UniProtKB-UniRule"/>
</dbReference>
<dbReference type="Gene3D" id="3.60.20.40">
    <property type="match status" value="1"/>
</dbReference>
<evidence type="ECO:0000256" key="10">
    <source>
        <dbReference type="PIRSR" id="PIRSR600101-2"/>
    </source>
</evidence>
<keyword evidence="7 11" id="KW-0012">Acyltransferase</keyword>
<evidence type="ECO:0000256" key="12">
    <source>
        <dbReference type="SAM" id="SignalP"/>
    </source>
</evidence>
<dbReference type="NCBIfam" id="TIGR00066">
    <property type="entry name" value="g_glut_trans"/>
    <property type="match status" value="1"/>
</dbReference>
<dbReference type="GO" id="GO:0006751">
    <property type="term" value="P:glutathione catabolic process"/>
    <property type="evidence" value="ECO:0007669"/>
    <property type="project" value="UniProtKB-UniRule"/>
</dbReference>
<dbReference type="PRINTS" id="PR01210">
    <property type="entry name" value="GGTRANSPTASE"/>
</dbReference>